<dbReference type="Proteomes" id="UP000474175">
    <property type="component" value="Unassembled WGS sequence"/>
</dbReference>
<dbReference type="Pfam" id="PF10517">
    <property type="entry name" value="DM13"/>
    <property type="match status" value="1"/>
</dbReference>
<dbReference type="EMBL" id="JAAFZH010000020">
    <property type="protein sequence ID" value="NDU98764.1"/>
    <property type="molecule type" value="Genomic_DNA"/>
</dbReference>
<reference evidence="2 3" key="1">
    <citation type="submission" date="2020-02" db="EMBL/GenBank/DDBJ databases">
        <title>Draft genome sequence of two Spirosoma agri KCTC 52727 and Spirosoma terrae KCTC 52035.</title>
        <authorList>
            <person name="Rojas J."/>
            <person name="Ambika Manirajan B."/>
            <person name="Suarez C."/>
            <person name="Ratering S."/>
            <person name="Schnell S."/>
        </authorList>
    </citation>
    <scope>NUCLEOTIDE SEQUENCE [LARGE SCALE GENOMIC DNA]</scope>
    <source>
        <strain evidence="2 3">KCTC 52035</strain>
    </source>
</reference>
<evidence type="ECO:0000313" key="2">
    <source>
        <dbReference type="EMBL" id="NDU98764.1"/>
    </source>
</evidence>
<dbReference type="PROSITE" id="PS51549">
    <property type="entry name" value="DM13"/>
    <property type="match status" value="1"/>
</dbReference>
<feature type="domain" description="DM13" evidence="1">
    <location>
        <begin position="70"/>
        <end position="165"/>
    </location>
</feature>
<protein>
    <submittedName>
        <fullName evidence="2">DM13 domain-containing protein</fullName>
    </submittedName>
</protein>
<dbReference type="InterPro" id="IPR019545">
    <property type="entry name" value="DM13_domain"/>
</dbReference>
<evidence type="ECO:0000259" key="1">
    <source>
        <dbReference type="PROSITE" id="PS51549"/>
    </source>
</evidence>
<dbReference type="RefSeq" id="WP_163954897.1">
    <property type="nucleotide sequence ID" value="NZ_JAAFZH010000020.1"/>
</dbReference>
<keyword evidence="3" id="KW-1185">Reference proteome</keyword>
<dbReference type="AlphaFoldDB" id="A0A6L9LDY6"/>
<evidence type="ECO:0000313" key="3">
    <source>
        <dbReference type="Proteomes" id="UP000474175"/>
    </source>
</evidence>
<proteinExistence type="predicted"/>
<comment type="caution">
    <text evidence="2">The sequence shown here is derived from an EMBL/GenBank/DDBJ whole genome shotgun (WGS) entry which is preliminary data.</text>
</comment>
<organism evidence="2 3">
    <name type="scientific">Spirosoma terrae</name>
    <dbReference type="NCBI Taxonomy" id="1968276"/>
    <lineage>
        <taxon>Bacteria</taxon>
        <taxon>Pseudomonadati</taxon>
        <taxon>Bacteroidota</taxon>
        <taxon>Cytophagia</taxon>
        <taxon>Cytophagales</taxon>
        <taxon>Cytophagaceae</taxon>
        <taxon>Spirosoma</taxon>
    </lineage>
</organism>
<name>A0A6L9LDY6_9BACT</name>
<gene>
    <name evidence="2" type="ORF">GK108_28020</name>
</gene>
<sequence length="167" mass="17950">MVKSGMPRYVRGWGILLPILFVVCLSACVKNVDLIPVGTTTTPGTTTPVSTSTTSSTSAADKDQKLIAQGTFVNRVHTVKGTVSVYEKGSSRILTFTNFSTDSGPDLRIYVAEDAALTNFIEVSKLSNTGTFSVDLPYNYSPTQHKTVIIWCKAFSVLFGTAALTLN</sequence>
<accession>A0A6L9LDY6</accession>